<keyword evidence="2" id="KW-0802">TPR repeat</keyword>
<evidence type="ECO:0000256" key="2">
    <source>
        <dbReference type="ARBA" id="ARBA00022803"/>
    </source>
</evidence>
<feature type="transmembrane region" description="Helical" evidence="3">
    <location>
        <begin position="15"/>
        <end position="34"/>
    </location>
</feature>
<sequence>MENDSSNKHANKQYSPFRTAVLISTVMLVGIYLWEMAKKEGILNSTSHAEEVVKKTNNKKTAPNNTKKKPLQKEIKAIFSSSPQKASTKKSLEPLIAQRPEPAPVIQSVFVNKEEKSDTPTVVVARKNRSSLEPVIAHVPHSKKNIKPTKTTSTIELGDPVLVQVRRVPLPAKKSDAEIMQEKAEAFLLQGKQSALRGDFAAAIKNYHQAVALGIRTAPLYYSMARAYAHRKDHSRAIEYYSRTIRISPRKASVFIARGVSYHAIRDYQKAIRDYTQAMTLRKNDALAYRNRSLAYRALGNKTLAVKDIETAKRLEKKD</sequence>
<reference evidence="4" key="1">
    <citation type="submission" date="2018-06" db="EMBL/GenBank/DDBJ databases">
        <authorList>
            <person name="Zhirakovskaya E."/>
        </authorList>
    </citation>
    <scope>NUCLEOTIDE SEQUENCE</scope>
</reference>
<dbReference type="SMART" id="SM00028">
    <property type="entry name" value="TPR"/>
    <property type="match status" value="4"/>
</dbReference>
<keyword evidence="3" id="KW-0472">Membrane</keyword>
<protein>
    <submittedName>
        <fullName evidence="4">Uncharacterized protein</fullName>
    </submittedName>
</protein>
<dbReference type="Gene3D" id="1.25.40.10">
    <property type="entry name" value="Tetratricopeptide repeat domain"/>
    <property type="match status" value="2"/>
</dbReference>
<keyword evidence="1" id="KW-0677">Repeat</keyword>
<dbReference type="PANTHER" id="PTHR44858:SF1">
    <property type="entry name" value="UDP-N-ACETYLGLUCOSAMINE--PEPTIDE N-ACETYLGLUCOSAMINYLTRANSFERASE SPINDLY-RELATED"/>
    <property type="match status" value="1"/>
</dbReference>
<keyword evidence="3" id="KW-1133">Transmembrane helix</keyword>
<dbReference type="InterPro" id="IPR011990">
    <property type="entry name" value="TPR-like_helical_dom_sf"/>
</dbReference>
<dbReference type="SUPFAM" id="SSF48452">
    <property type="entry name" value="TPR-like"/>
    <property type="match status" value="1"/>
</dbReference>
<organism evidence="4">
    <name type="scientific">hydrothermal vent metagenome</name>
    <dbReference type="NCBI Taxonomy" id="652676"/>
    <lineage>
        <taxon>unclassified sequences</taxon>
        <taxon>metagenomes</taxon>
        <taxon>ecological metagenomes</taxon>
    </lineage>
</organism>
<evidence type="ECO:0000313" key="4">
    <source>
        <dbReference type="EMBL" id="VAX37896.1"/>
    </source>
</evidence>
<dbReference type="PANTHER" id="PTHR44858">
    <property type="entry name" value="TETRATRICOPEPTIDE REPEAT PROTEIN 6"/>
    <property type="match status" value="1"/>
</dbReference>
<gene>
    <name evidence="4" type="ORF">MNBD_PLANCTO02-2951</name>
</gene>
<dbReference type="GO" id="GO:0009279">
    <property type="term" value="C:cell outer membrane"/>
    <property type="evidence" value="ECO:0007669"/>
    <property type="project" value="TreeGrafter"/>
</dbReference>
<dbReference type="InterPro" id="IPR050498">
    <property type="entry name" value="Ycf3"/>
</dbReference>
<dbReference type="PROSITE" id="PS50005">
    <property type="entry name" value="TPR"/>
    <property type="match status" value="2"/>
</dbReference>
<dbReference type="AlphaFoldDB" id="A0A3B1D4V3"/>
<dbReference type="Pfam" id="PF13432">
    <property type="entry name" value="TPR_16"/>
    <property type="match status" value="2"/>
</dbReference>
<keyword evidence="3" id="KW-0812">Transmembrane</keyword>
<dbReference type="InterPro" id="IPR019734">
    <property type="entry name" value="TPR_rpt"/>
</dbReference>
<evidence type="ECO:0000256" key="1">
    <source>
        <dbReference type="ARBA" id="ARBA00022737"/>
    </source>
</evidence>
<name>A0A3B1D4V3_9ZZZZ</name>
<accession>A0A3B1D4V3</accession>
<proteinExistence type="predicted"/>
<evidence type="ECO:0000256" key="3">
    <source>
        <dbReference type="SAM" id="Phobius"/>
    </source>
</evidence>
<dbReference type="EMBL" id="UOGL01000148">
    <property type="protein sequence ID" value="VAX37896.1"/>
    <property type="molecule type" value="Genomic_DNA"/>
</dbReference>
<dbReference type="GO" id="GO:0046813">
    <property type="term" value="P:receptor-mediated virion attachment to host cell"/>
    <property type="evidence" value="ECO:0007669"/>
    <property type="project" value="TreeGrafter"/>
</dbReference>